<evidence type="ECO:0000256" key="13">
    <source>
        <dbReference type="ARBA" id="ARBA00064647"/>
    </source>
</evidence>
<dbReference type="GeneID" id="58699956"/>
<evidence type="ECO:0000256" key="7">
    <source>
        <dbReference type="ARBA" id="ARBA00022989"/>
    </source>
</evidence>
<evidence type="ECO:0000256" key="9">
    <source>
        <dbReference type="ARBA" id="ARBA00023128"/>
    </source>
</evidence>
<dbReference type="PANTHER" id="PTHR39937">
    <property type="entry name" value="ATP SYNTHASE PROTEIN 8"/>
    <property type="match status" value="1"/>
</dbReference>
<dbReference type="RefSeq" id="YP_009915253.1">
    <property type="nucleotide sequence ID" value="NC_050164.1"/>
</dbReference>
<evidence type="ECO:0000256" key="4">
    <source>
        <dbReference type="ARBA" id="ARBA00022547"/>
    </source>
</evidence>
<organism evidence="16">
    <name type="scientific">Sphyraena pinguis</name>
    <name type="common">red barracuda</name>
    <dbReference type="NCBI Taxonomy" id="392540"/>
    <lineage>
        <taxon>Eukaryota</taxon>
        <taxon>Metazoa</taxon>
        <taxon>Chordata</taxon>
        <taxon>Craniata</taxon>
        <taxon>Vertebrata</taxon>
        <taxon>Euteleostomi</taxon>
        <taxon>Actinopterygii</taxon>
        <taxon>Neopterygii</taxon>
        <taxon>Teleostei</taxon>
        <taxon>Neoteleostei</taxon>
        <taxon>Acanthomorphata</taxon>
        <taxon>Carangaria</taxon>
        <taxon>Carangaria incertae sedis</taxon>
        <taxon>Sphyraenidae</taxon>
        <taxon>Sphyraena</taxon>
    </lineage>
</organism>
<dbReference type="GO" id="GO:0015078">
    <property type="term" value="F:proton transmembrane transporter activity"/>
    <property type="evidence" value="ECO:0007669"/>
    <property type="project" value="InterPro"/>
</dbReference>
<gene>
    <name evidence="16" type="primary">ATP8</name>
</gene>
<evidence type="ECO:0000256" key="6">
    <source>
        <dbReference type="ARBA" id="ARBA00022781"/>
    </source>
</evidence>
<keyword evidence="10" id="KW-0472">Membrane</keyword>
<comment type="function">
    <text evidence="12">Subunit 8, of the mitochondrial membrane ATP synthase complex (F(1)F(0) ATP synthase or Complex V) that produces ATP from ADP in the presence of a proton gradient across the membrane which is generated by electron transport complexes of the respiratory chain. ATP synthase complex consist of a soluble F(1) head domain - the catalytic core - and a membrane F(1) domain - the membrane proton channel. These two domains are linked by a central stalk rotating inside the F(1) region and a stationary peripheral stalk. During catalysis, ATP synthesis in the catalytic domain of F(1) is coupled via a rotary mechanism of the central stalk subunits to proton translocation. In vivo, can only synthesize ATP although its ATP hydrolase activity can be activated artificially in vitro. Part of the complex F(0) domain.</text>
</comment>
<dbReference type="GO" id="GO:0045259">
    <property type="term" value="C:proton-transporting ATP synthase complex"/>
    <property type="evidence" value="ECO:0007669"/>
    <property type="project" value="UniProtKB-KW"/>
</dbReference>
<reference evidence="16" key="1">
    <citation type="submission" date="2020-01" db="EMBL/GenBank/DDBJ databases">
        <title>Characterization of complete mitochondrion genome of Sphyraena pinguis.</title>
        <authorList>
            <person name="Tabassum N."/>
            <person name="Kim H.-W."/>
        </authorList>
    </citation>
    <scope>NUCLEOTIDE SEQUENCE</scope>
</reference>
<keyword evidence="6 14" id="KW-0375">Hydrogen ion transport</keyword>
<feature type="signal peptide" evidence="15">
    <location>
        <begin position="1"/>
        <end position="30"/>
    </location>
</feature>
<evidence type="ECO:0000256" key="5">
    <source>
        <dbReference type="ARBA" id="ARBA00022692"/>
    </source>
</evidence>
<feature type="chain" id="PRO_5028233777" description="ATP synthase complex subunit 8" evidence="15">
    <location>
        <begin position="31"/>
        <end position="55"/>
    </location>
</feature>
<protein>
    <recommendedName>
        <fullName evidence="14">ATP synthase complex subunit 8</fullName>
    </recommendedName>
</protein>
<dbReference type="GO" id="GO:0015986">
    <property type="term" value="P:proton motive force-driven ATP synthesis"/>
    <property type="evidence" value="ECO:0007669"/>
    <property type="project" value="InterPro"/>
</dbReference>
<evidence type="ECO:0000256" key="15">
    <source>
        <dbReference type="SAM" id="SignalP"/>
    </source>
</evidence>
<evidence type="ECO:0000256" key="11">
    <source>
        <dbReference type="ARBA" id="ARBA00023310"/>
    </source>
</evidence>
<dbReference type="AlphaFoldDB" id="A0A7D5FM08"/>
<evidence type="ECO:0000256" key="8">
    <source>
        <dbReference type="ARBA" id="ARBA00023065"/>
    </source>
</evidence>
<evidence type="ECO:0000256" key="10">
    <source>
        <dbReference type="ARBA" id="ARBA00023136"/>
    </source>
</evidence>
<keyword evidence="11" id="KW-0066">ATP synthesis</keyword>
<accession>A0A7D5FM08</accession>
<keyword evidence="5 14" id="KW-0812">Transmembrane</keyword>
<dbReference type="InterPro" id="IPR050635">
    <property type="entry name" value="ATPase_protein_8"/>
</dbReference>
<evidence type="ECO:0000256" key="12">
    <source>
        <dbReference type="ARBA" id="ARBA00053067"/>
    </source>
</evidence>
<evidence type="ECO:0000256" key="3">
    <source>
        <dbReference type="ARBA" id="ARBA00022448"/>
    </source>
</evidence>
<evidence type="ECO:0000313" key="16">
    <source>
        <dbReference type="EMBL" id="QLF67972.1"/>
    </source>
</evidence>
<proteinExistence type="inferred from homology"/>
<sequence length="55" mass="6306">MPQLAPEPWLPILVLSWTVFLTVVPPKVLAHSYPNQPAPQNTEKILGAPWLWPWH</sequence>
<keyword evidence="4 14" id="KW-0138">CF(0)</keyword>
<keyword evidence="7" id="KW-1133">Transmembrane helix</keyword>
<keyword evidence="15" id="KW-0732">Signal</keyword>
<dbReference type="CTD" id="4509"/>
<evidence type="ECO:0000256" key="2">
    <source>
        <dbReference type="ARBA" id="ARBA00008892"/>
    </source>
</evidence>
<dbReference type="InterPro" id="IPR001421">
    <property type="entry name" value="ATP8_metazoa"/>
</dbReference>
<dbReference type="Pfam" id="PF00895">
    <property type="entry name" value="ATP-synt_8"/>
    <property type="match status" value="1"/>
</dbReference>
<evidence type="ECO:0000256" key="14">
    <source>
        <dbReference type="RuleBase" id="RU003661"/>
    </source>
</evidence>
<dbReference type="EMBL" id="MN967008">
    <property type="protein sequence ID" value="QLF67972.1"/>
    <property type="molecule type" value="Genomic_DNA"/>
</dbReference>
<geneLocation type="mitochondrion" evidence="16"/>
<evidence type="ECO:0000256" key="1">
    <source>
        <dbReference type="ARBA" id="ARBA00004304"/>
    </source>
</evidence>
<name>A0A7D5FM08_9TELE</name>
<comment type="similarity">
    <text evidence="2 14">Belongs to the ATPase protein 8 family.</text>
</comment>
<keyword evidence="9 14" id="KW-0496">Mitochondrion</keyword>
<keyword evidence="8 14" id="KW-0406">Ion transport</keyword>
<comment type="subcellular location">
    <subcellularLocation>
        <location evidence="1 14">Mitochondrion membrane</location>
        <topology evidence="1 14">Single-pass membrane protein</topology>
    </subcellularLocation>
</comment>
<comment type="subunit">
    <text evidence="13">Component of the ATP synthase complex composed at least of ATP5F1A/subunit alpha, ATP5F1B/subunit beta, ATP5MC1/subunit c (homooctomer), MT-ATP6/subunit a, MT-ATP8/subunit 8, ATP5ME/subunit e, ATP5MF/subunit f, ATP5MG/subunit g, ATP5MK/subunit k, ATP5MJ/subunit j, ATP5F1C/subunit gamma, ATP5F1D/subunit delta, ATP5F1E/subunit epsilon, ATP5PF/subunit F6, ATP5PB/subunit b, ATP5PD/subunit d, ATP5PO/subunit OSCP. ATP synthase complex consists of a soluble F(1) head domain (subunits alpha(3) and beta(3)) - the catalytic core - and a membrane F(0) domain - the membrane proton channel (subunits c, a, 8, e, f, g, k and j). These two domains are linked by a central stalk (subunits gamma, delta, and epsilon) rotating inside the F1 region and a stationary peripheral stalk (subunits F6, b, d, and OSCP).</text>
</comment>
<dbReference type="GO" id="GO:0031966">
    <property type="term" value="C:mitochondrial membrane"/>
    <property type="evidence" value="ECO:0007669"/>
    <property type="project" value="UniProtKB-SubCell"/>
</dbReference>
<dbReference type="PANTHER" id="PTHR39937:SF1">
    <property type="entry name" value="ATP SYNTHASE PROTEIN 8"/>
    <property type="match status" value="1"/>
</dbReference>
<keyword evidence="3 14" id="KW-0813">Transport</keyword>